<sequence length="305" mass="33977">MPDNDTTQQAFDSFVELWTTGTTAGRRAPVLRRPDEVGLTYEDVVFPSMDGVPLEGWFIPADSDRLVIHNHFLPGNRYGYPGHLPEFGGLGGFEVNFLPEYQALHDAGYNVLAYDIRNHGMSGQGNGGIAGIGLTEYRDVIGSLRYAAARPDTGKMKKALLSVCLGADSNAVAWSKHPEEFAEVQAMVMLQPVSGSYIVEEFIKGIGMEDGYAKFDKAVHERTGFHLSEQSPLEHVKAVSVPTLVAQVHDDTMTRPQDVQDIYDAIPVEEKNLYWITGTDRRFDGYNFFGVHPEVPIEWFDKYVK</sequence>
<reference evidence="1 2" key="1">
    <citation type="journal article" date="2021" name="Sci. Rep.">
        <title>Phenotypic and genomic hallmarks of a novel, potentially pathogenic rapidly growing Mycobacterium species related to the Mycobacterium fortuitum complex.</title>
        <authorList>
            <person name="Gharbi R."/>
            <person name="Khanna V."/>
            <person name="Frigui W."/>
            <person name="Mhenni B."/>
            <person name="Brosch R."/>
            <person name="Mardassi H."/>
        </authorList>
    </citation>
    <scope>NUCLEOTIDE SEQUENCE [LARGE SCALE GENOMIC DNA]</scope>
    <source>
        <strain evidence="1 2">TNTM28</strain>
    </source>
</reference>
<evidence type="ECO:0000313" key="2">
    <source>
        <dbReference type="Proteomes" id="UP000812982"/>
    </source>
</evidence>
<gene>
    <name evidence="1" type="ORF">FR943_22240</name>
</gene>
<comment type="caution">
    <text evidence="1">The sequence shown here is derived from an EMBL/GenBank/DDBJ whole genome shotgun (WGS) entry which is preliminary data.</text>
</comment>
<dbReference type="EMBL" id="VOMB01000023">
    <property type="protein sequence ID" value="MBU9766550.1"/>
    <property type="molecule type" value="Genomic_DNA"/>
</dbReference>
<protein>
    <submittedName>
        <fullName evidence="1">Alpha/beta hydrolase</fullName>
    </submittedName>
</protein>
<proteinExistence type="predicted"/>
<name>A0ABS6KSL9_9MYCO</name>
<dbReference type="GO" id="GO:0016787">
    <property type="term" value="F:hydrolase activity"/>
    <property type="evidence" value="ECO:0007669"/>
    <property type="project" value="UniProtKB-KW"/>
</dbReference>
<dbReference type="Proteomes" id="UP000812982">
    <property type="component" value="Unassembled WGS sequence"/>
</dbReference>
<accession>A0ABS6KSL9</accession>
<evidence type="ECO:0000313" key="1">
    <source>
        <dbReference type="EMBL" id="MBU9766550.1"/>
    </source>
</evidence>
<dbReference type="RefSeq" id="WP_217160391.1">
    <property type="nucleotide sequence ID" value="NZ_VOMB01000023.1"/>
</dbReference>
<keyword evidence="1" id="KW-0378">Hydrolase</keyword>
<keyword evidence="2" id="KW-1185">Reference proteome</keyword>
<organism evidence="1 2">
    <name type="scientific">[Mycobacterium] fortunisiensis</name>
    <dbReference type="NCBI Taxonomy" id="2600579"/>
    <lineage>
        <taxon>Bacteria</taxon>
        <taxon>Bacillati</taxon>
        <taxon>Actinomycetota</taxon>
        <taxon>Actinomycetes</taxon>
        <taxon>Mycobacteriales</taxon>
        <taxon>Mycobacteriaceae</taxon>
        <taxon>Mycolicibacterium</taxon>
    </lineage>
</organism>